<dbReference type="SUPFAM" id="SSF103196">
    <property type="entry name" value="Roadblock/LC7 domain"/>
    <property type="match status" value="2"/>
</dbReference>
<name>A0ABT7A1N6_9ACTN</name>
<dbReference type="Pfam" id="PF03259">
    <property type="entry name" value="Robl_LC7"/>
    <property type="match status" value="1"/>
</dbReference>
<gene>
    <name evidence="3" type="ORF">NMN56_025385</name>
</gene>
<dbReference type="Gene3D" id="3.30.450.30">
    <property type="entry name" value="Dynein light chain 2a, cytoplasmic"/>
    <property type="match status" value="2"/>
</dbReference>
<evidence type="ECO:0000259" key="2">
    <source>
        <dbReference type="SMART" id="SM00960"/>
    </source>
</evidence>
<dbReference type="InterPro" id="IPR004942">
    <property type="entry name" value="Roadblock/LAMTOR2_dom"/>
</dbReference>
<feature type="region of interest" description="Disordered" evidence="1">
    <location>
        <begin position="48"/>
        <end position="140"/>
    </location>
</feature>
<dbReference type="EMBL" id="JANCPR020000027">
    <property type="protein sequence ID" value="MDJ1135235.1"/>
    <property type="molecule type" value="Genomic_DNA"/>
</dbReference>
<keyword evidence="4" id="KW-1185">Reference proteome</keyword>
<protein>
    <submittedName>
        <fullName evidence="3">Roadblock/LC7 domain-containing protein</fullName>
    </submittedName>
</protein>
<dbReference type="SMART" id="SM00960">
    <property type="entry name" value="Robl_LC7"/>
    <property type="match status" value="1"/>
</dbReference>
<evidence type="ECO:0000313" key="3">
    <source>
        <dbReference type="EMBL" id="MDJ1135235.1"/>
    </source>
</evidence>
<feature type="compositionally biased region" description="Basic and acidic residues" evidence="1">
    <location>
        <begin position="55"/>
        <end position="66"/>
    </location>
</feature>
<proteinExistence type="predicted"/>
<dbReference type="InterPro" id="IPR053141">
    <property type="entry name" value="Mycobact_SerProt_Inhib_Rv3364c"/>
</dbReference>
<dbReference type="PANTHER" id="PTHR36222">
    <property type="entry name" value="SERINE PROTEASE INHIBITOR RV3364C"/>
    <property type="match status" value="1"/>
</dbReference>
<comment type="caution">
    <text evidence="3">The sequence shown here is derived from an EMBL/GenBank/DDBJ whole genome shotgun (WGS) entry which is preliminary data.</text>
</comment>
<organism evidence="3 4">
    <name type="scientific">Streptomyces iconiensis</name>
    <dbReference type="NCBI Taxonomy" id="1384038"/>
    <lineage>
        <taxon>Bacteria</taxon>
        <taxon>Bacillati</taxon>
        <taxon>Actinomycetota</taxon>
        <taxon>Actinomycetes</taxon>
        <taxon>Kitasatosporales</taxon>
        <taxon>Streptomycetaceae</taxon>
        <taxon>Streptomyces</taxon>
    </lineage>
</organism>
<dbReference type="PANTHER" id="PTHR36222:SF1">
    <property type="entry name" value="SERINE PROTEASE INHIBITOR RV3364C"/>
    <property type="match status" value="1"/>
</dbReference>
<sequence>MNAPATRTTSSTEARNLRWLLDNLVDEVPGVRSVAVVSSDGLLLLSSDPSLGAEHGQEGFGERKSEGGGAPAKAGGDEGPRPKAPTRRPGGSTGPGAPTGPTGPGGASGPTGPSGPMGPTGVSGQEGTGESTGPKGSSADLATIVSGVGSLTLGAAKLMDGGKVKQTMVAMDEGALFVMTIGDGSLLGVHATPDCDMNVIGYHMALFVGRAGHVLTPELRSELRESMELEK</sequence>
<evidence type="ECO:0000256" key="1">
    <source>
        <dbReference type="SAM" id="MobiDB-lite"/>
    </source>
</evidence>
<feature type="domain" description="Roadblock/LAMTOR2" evidence="2">
    <location>
        <begin position="18"/>
        <end position="191"/>
    </location>
</feature>
<evidence type="ECO:0000313" key="4">
    <source>
        <dbReference type="Proteomes" id="UP001214441"/>
    </source>
</evidence>
<feature type="compositionally biased region" description="Low complexity" evidence="1">
    <location>
        <begin position="87"/>
        <end position="100"/>
    </location>
</feature>
<dbReference type="Proteomes" id="UP001214441">
    <property type="component" value="Unassembled WGS sequence"/>
</dbReference>
<feature type="compositionally biased region" description="Polar residues" evidence="1">
    <location>
        <begin position="122"/>
        <end position="135"/>
    </location>
</feature>
<accession>A0ABT7A1N6</accession>
<reference evidence="3 4" key="1">
    <citation type="submission" date="2023-05" db="EMBL/GenBank/DDBJ databases">
        <title>Streptantibioticus silvisoli sp. nov., acidotolerant actinomycetes 1 from pine litter.</title>
        <authorList>
            <person name="Swiecimska M."/>
            <person name="Golinska P."/>
            <person name="Sangal V."/>
            <person name="Wachnowicz B."/>
            <person name="Goodfellow M."/>
        </authorList>
    </citation>
    <scope>NUCLEOTIDE SEQUENCE [LARGE SCALE GENOMIC DNA]</scope>
    <source>
        <strain evidence="3 4">DSM 42109</strain>
    </source>
</reference>